<evidence type="ECO:0000313" key="2">
    <source>
        <dbReference type="Proteomes" id="UP001527181"/>
    </source>
</evidence>
<evidence type="ECO:0000313" key="1">
    <source>
        <dbReference type="EMBL" id="MCY9764772.1"/>
    </source>
</evidence>
<organism evidence="1 2">
    <name type="scientific">Paenibacillus alvei</name>
    <name type="common">Bacillus alvei</name>
    <dbReference type="NCBI Taxonomy" id="44250"/>
    <lineage>
        <taxon>Bacteria</taxon>
        <taxon>Bacillati</taxon>
        <taxon>Bacillota</taxon>
        <taxon>Bacilli</taxon>
        <taxon>Bacillales</taxon>
        <taxon>Paenibacillaceae</taxon>
        <taxon>Paenibacillus</taxon>
    </lineage>
</organism>
<proteinExistence type="predicted"/>
<accession>A0ABT4H838</accession>
<reference evidence="1 2" key="1">
    <citation type="submission" date="2022-05" db="EMBL/GenBank/DDBJ databases">
        <title>Genome Sequencing of Bee-Associated Microbes.</title>
        <authorList>
            <person name="Dunlap C."/>
        </authorList>
    </citation>
    <scope>NUCLEOTIDE SEQUENCE [LARGE SCALE GENOMIC DNA]</scope>
    <source>
        <strain evidence="1 2">NRRL B-04010</strain>
    </source>
</reference>
<comment type="caution">
    <text evidence="1">The sequence shown here is derived from an EMBL/GenBank/DDBJ whole genome shotgun (WGS) entry which is preliminary data.</text>
</comment>
<gene>
    <name evidence="1" type="ORF">M5X12_30220</name>
</gene>
<dbReference type="InterPro" id="IPR020288">
    <property type="entry name" value="Sheath_initiator"/>
</dbReference>
<dbReference type="Proteomes" id="UP001527181">
    <property type="component" value="Unassembled WGS sequence"/>
</dbReference>
<dbReference type="RefSeq" id="WP_268600631.1">
    <property type="nucleotide sequence ID" value="NZ_JAMDNP010000119.1"/>
</dbReference>
<dbReference type="Pfam" id="PF10934">
    <property type="entry name" value="Sheath_initiator"/>
    <property type="match status" value="1"/>
</dbReference>
<sequence length="139" mass="15522">MLTPRNADGITIGGVELQTEAEQTSRTYRIDFEAGRVVGFVDEVEAVKQAIYMALNTKRFEHLIFSWDYGTEMGRVFGKSVPVLRSELKRVITEALTSDARITDIKDFAIRIVDKRTAAVSLTAVSVFGDIPYSQEVNT</sequence>
<dbReference type="EMBL" id="JAMDNP010000119">
    <property type="protein sequence ID" value="MCY9764772.1"/>
    <property type="molecule type" value="Genomic_DNA"/>
</dbReference>
<dbReference type="SUPFAM" id="SSF160719">
    <property type="entry name" value="gpW/gp25-like"/>
    <property type="match status" value="1"/>
</dbReference>
<protein>
    <submittedName>
        <fullName evidence="1">DUF2634 domain-containing protein</fullName>
    </submittedName>
</protein>
<dbReference type="Gene3D" id="3.10.450.40">
    <property type="match status" value="1"/>
</dbReference>
<keyword evidence="2" id="KW-1185">Reference proteome</keyword>
<name>A0ABT4H838_PAEAL</name>